<dbReference type="PANTHER" id="PTHR11403:SF6">
    <property type="entry name" value="NITRIC OXIDE REDUCTASE SUBUNIT E"/>
    <property type="match status" value="1"/>
</dbReference>
<dbReference type="SUPFAM" id="SSF81452">
    <property type="entry name" value="Cytochrome c oxidase subunit III-like"/>
    <property type="match status" value="1"/>
</dbReference>
<evidence type="ECO:0000256" key="6">
    <source>
        <dbReference type="RuleBase" id="RU003376"/>
    </source>
</evidence>
<evidence type="ECO:0000256" key="3">
    <source>
        <dbReference type="ARBA" id="ARBA00022692"/>
    </source>
</evidence>
<proteinExistence type="inferred from homology"/>
<dbReference type="InterPro" id="IPR000298">
    <property type="entry name" value="Cyt_c_oxidase-like_su3"/>
</dbReference>
<evidence type="ECO:0000313" key="9">
    <source>
        <dbReference type="EMBL" id="MFC3681363.1"/>
    </source>
</evidence>
<keyword evidence="3 6" id="KW-0812">Transmembrane</keyword>
<evidence type="ECO:0000256" key="5">
    <source>
        <dbReference type="ARBA" id="ARBA00023136"/>
    </source>
</evidence>
<evidence type="ECO:0000259" key="8">
    <source>
        <dbReference type="PROSITE" id="PS50253"/>
    </source>
</evidence>
<evidence type="ECO:0000256" key="4">
    <source>
        <dbReference type="ARBA" id="ARBA00022989"/>
    </source>
</evidence>
<keyword evidence="4 7" id="KW-1133">Transmembrane helix</keyword>
<protein>
    <submittedName>
        <fullName evidence="9">Cytochrome c oxidase subunit 3</fullName>
    </submittedName>
</protein>
<dbReference type="InterPro" id="IPR024791">
    <property type="entry name" value="Cyt_c/ubiquinol_Oxase_su3"/>
</dbReference>
<evidence type="ECO:0000256" key="7">
    <source>
        <dbReference type="SAM" id="Phobius"/>
    </source>
</evidence>
<dbReference type="InterPro" id="IPR035973">
    <property type="entry name" value="Cyt_c_oxidase_su3-like_sf"/>
</dbReference>
<evidence type="ECO:0000313" key="10">
    <source>
        <dbReference type="Proteomes" id="UP001595722"/>
    </source>
</evidence>
<sequence length="192" mass="21922">MSRVYSSEARELPGDLALWFFLCAELAVFGLLIIGFCLVRLQYPEMFYHGLQQLHMAAGIANTLVLLSGSYFLVLAVERVRHTEMSPGGYFFAAAACGMIYIIIKISEYQQLYTDGYSLHYDIFFGFYFFTTFFHLLHVLAGVILLLLTQAWLKQNNSDPLGRRKGAESVACYWHMVDLVWIVLFPTLYVLG</sequence>
<feature type="transmembrane region" description="Helical" evidence="7">
    <location>
        <begin position="170"/>
        <end position="191"/>
    </location>
</feature>
<keyword evidence="5 7" id="KW-0472">Membrane</keyword>
<evidence type="ECO:0000256" key="2">
    <source>
        <dbReference type="ARBA" id="ARBA00010581"/>
    </source>
</evidence>
<feature type="transmembrane region" description="Helical" evidence="7">
    <location>
        <begin position="16"/>
        <end position="43"/>
    </location>
</feature>
<gene>
    <name evidence="9" type="ORF">ACFOMG_14760</name>
</gene>
<name>A0ABV7VV09_9GAMM</name>
<feature type="transmembrane region" description="Helical" evidence="7">
    <location>
        <begin position="127"/>
        <end position="149"/>
    </location>
</feature>
<dbReference type="Gene3D" id="1.20.120.80">
    <property type="entry name" value="Cytochrome c oxidase, subunit III, four-helix bundle"/>
    <property type="match status" value="1"/>
</dbReference>
<accession>A0ABV7VV09</accession>
<dbReference type="PROSITE" id="PS50253">
    <property type="entry name" value="COX3"/>
    <property type="match status" value="1"/>
</dbReference>
<keyword evidence="10" id="KW-1185">Reference proteome</keyword>
<dbReference type="InterPro" id="IPR013833">
    <property type="entry name" value="Cyt_c_oxidase_su3_a-hlx"/>
</dbReference>
<organism evidence="9 10">
    <name type="scientific">Bacterioplanoides pacificum</name>
    <dbReference type="NCBI Taxonomy" id="1171596"/>
    <lineage>
        <taxon>Bacteria</taxon>
        <taxon>Pseudomonadati</taxon>
        <taxon>Pseudomonadota</taxon>
        <taxon>Gammaproteobacteria</taxon>
        <taxon>Oceanospirillales</taxon>
        <taxon>Oceanospirillaceae</taxon>
        <taxon>Bacterioplanoides</taxon>
    </lineage>
</organism>
<dbReference type="PANTHER" id="PTHR11403">
    <property type="entry name" value="CYTOCHROME C OXIDASE SUBUNIT III"/>
    <property type="match status" value="1"/>
</dbReference>
<evidence type="ECO:0000256" key="1">
    <source>
        <dbReference type="ARBA" id="ARBA00004141"/>
    </source>
</evidence>
<comment type="caution">
    <text evidence="9">The sequence shown here is derived from an EMBL/GenBank/DDBJ whole genome shotgun (WGS) entry which is preliminary data.</text>
</comment>
<dbReference type="RefSeq" id="WP_376867725.1">
    <property type="nucleotide sequence ID" value="NZ_JBHRYB010000014.1"/>
</dbReference>
<comment type="similarity">
    <text evidence="2 6">Belongs to the cytochrome c oxidase subunit 3 family.</text>
</comment>
<reference evidence="10" key="1">
    <citation type="journal article" date="2019" name="Int. J. Syst. Evol. Microbiol.">
        <title>The Global Catalogue of Microorganisms (GCM) 10K type strain sequencing project: providing services to taxonomists for standard genome sequencing and annotation.</title>
        <authorList>
            <consortium name="The Broad Institute Genomics Platform"/>
            <consortium name="The Broad Institute Genome Sequencing Center for Infectious Disease"/>
            <person name="Wu L."/>
            <person name="Ma J."/>
        </authorList>
    </citation>
    <scope>NUCLEOTIDE SEQUENCE [LARGE SCALE GENOMIC DNA]</scope>
    <source>
        <strain evidence="10">KCTC 42424</strain>
    </source>
</reference>
<comment type="subcellular location">
    <subcellularLocation>
        <location evidence="6">Cell membrane</location>
        <topology evidence="6">Multi-pass membrane protein</topology>
    </subcellularLocation>
    <subcellularLocation>
        <location evidence="1">Membrane</location>
        <topology evidence="1">Multi-pass membrane protein</topology>
    </subcellularLocation>
</comment>
<dbReference type="EMBL" id="JBHRYB010000014">
    <property type="protein sequence ID" value="MFC3681363.1"/>
    <property type="molecule type" value="Genomic_DNA"/>
</dbReference>
<dbReference type="Proteomes" id="UP001595722">
    <property type="component" value="Unassembled WGS sequence"/>
</dbReference>
<feature type="transmembrane region" description="Helical" evidence="7">
    <location>
        <begin position="55"/>
        <end position="77"/>
    </location>
</feature>
<dbReference type="Pfam" id="PF00510">
    <property type="entry name" value="COX3"/>
    <property type="match status" value="1"/>
</dbReference>
<feature type="domain" description="Heme-copper oxidase subunit III family profile" evidence="8">
    <location>
        <begin position="1"/>
        <end position="192"/>
    </location>
</feature>
<feature type="transmembrane region" description="Helical" evidence="7">
    <location>
        <begin position="89"/>
        <end position="107"/>
    </location>
</feature>